<dbReference type="Gene3D" id="1.20.58.2190">
    <property type="match status" value="1"/>
</dbReference>
<dbReference type="SUPFAM" id="SSF143503">
    <property type="entry name" value="PUG domain-like"/>
    <property type="match status" value="1"/>
</dbReference>
<dbReference type="Pfam" id="PF09409">
    <property type="entry name" value="PUB"/>
    <property type="match status" value="1"/>
</dbReference>
<name>A0A8H5BFK8_9AGAR</name>
<feature type="compositionally biased region" description="Basic and acidic residues" evidence="1">
    <location>
        <begin position="191"/>
        <end position="204"/>
    </location>
</feature>
<feature type="compositionally biased region" description="Basic and acidic residues" evidence="1">
    <location>
        <begin position="211"/>
        <end position="227"/>
    </location>
</feature>
<dbReference type="InterPro" id="IPR036339">
    <property type="entry name" value="PUB-like_dom_sf"/>
</dbReference>
<dbReference type="InterPro" id="IPR018997">
    <property type="entry name" value="PUB_domain"/>
</dbReference>
<feature type="domain" description="PUB" evidence="2">
    <location>
        <begin position="66"/>
        <end position="144"/>
    </location>
</feature>
<evidence type="ECO:0000256" key="1">
    <source>
        <dbReference type="SAM" id="MobiDB-lite"/>
    </source>
</evidence>
<comment type="caution">
    <text evidence="3">The sequence shown here is derived from an EMBL/GenBank/DDBJ whole genome shotgun (WGS) entry which is preliminary data.</text>
</comment>
<reference evidence="3 4" key="1">
    <citation type="journal article" date="2020" name="ISME J.">
        <title>Uncovering the hidden diversity of litter-decomposition mechanisms in mushroom-forming fungi.</title>
        <authorList>
            <person name="Floudas D."/>
            <person name="Bentzer J."/>
            <person name="Ahren D."/>
            <person name="Johansson T."/>
            <person name="Persson P."/>
            <person name="Tunlid A."/>
        </authorList>
    </citation>
    <scope>NUCLEOTIDE SEQUENCE [LARGE SCALE GENOMIC DNA]</scope>
    <source>
        <strain evidence="3 4">CBS 101986</strain>
    </source>
</reference>
<dbReference type="Proteomes" id="UP000567179">
    <property type="component" value="Unassembled WGS sequence"/>
</dbReference>
<proteinExistence type="predicted"/>
<accession>A0A8H5BFK8</accession>
<sequence length="260" mass="29145">MATPTSPTASLHTNPSISADALAEAAERRTRQATPQLTAAQLAAEHEHRQKFRRLIDPGITRPNPKDKALSSLNTLLTISDNLLREPDNPKYQKFKPTNTLIKRELVDRKGALEYAIELGFRPEVVDFQPYYTFNKRNLEDLRVGNTILREYLAVELEKEERTARAKKGEKESHEAVAEKVKLAFMDDRKSRMLRDEMEKEQRGARAAAAARREAAKAAKAAKDARAAENPMPGGGQTLSGDQGDQSEDEYFSDPEGRDK</sequence>
<dbReference type="AlphaFoldDB" id="A0A8H5BFK8"/>
<dbReference type="OrthoDB" id="49605at2759"/>
<evidence type="ECO:0000259" key="2">
    <source>
        <dbReference type="Pfam" id="PF09409"/>
    </source>
</evidence>
<evidence type="ECO:0000313" key="4">
    <source>
        <dbReference type="Proteomes" id="UP000567179"/>
    </source>
</evidence>
<gene>
    <name evidence="3" type="ORF">D9619_000910</name>
</gene>
<dbReference type="CDD" id="cd09212">
    <property type="entry name" value="PUB"/>
    <property type="match status" value="1"/>
</dbReference>
<feature type="region of interest" description="Disordered" evidence="1">
    <location>
        <begin position="191"/>
        <end position="260"/>
    </location>
</feature>
<evidence type="ECO:0000313" key="3">
    <source>
        <dbReference type="EMBL" id="KAF5322427.1"/>
    </source>
</evidence>
<dbReference type="EMBL" id="JAACJJ010000028">
    <property type="protein sequence ID" value="KAF5322427.1"/>
    <property type="molecule type" value="Genomic_DNA"/>
</dbReference>
<keyword evidence="4" id="KW-1185">Reference proteome</keyword>
<protein>
    <recommendedName>
        <fullName evidence="2">PUB domain-containing protein</fullName>
    </recommendedName>
</protein>
<organism evidence="3 4">
    <name type="scientific">Psilocybe cf. subviscida</name>
    <dbReference type="NCBI Taxonomy" id="2480587"/>
    <lineage>
        <taxon>Eukaryota</taxon>
        <taxon>Fungi</taxon>
        <taxon>Dikarya</taxon>
        <taxon>Basidiomycota</taxon>
        <taxon>Agaricomycotina</taxon>
        <taxon>Agaricomycetes</taxon>
        <taxon>Agaricomycetidae</taxon>
        <taxon>Agaricales</taxon>
        <taxon>Agaricineae</taxon>
        <taxon>Strophariaceae</taxon>
        <taxon>Psilocybe</taxon>
    </lineage>
</organism>